<keyword evidence="4" id="KW-0805">Transcription regulation</keyword>
<evidence type="ECO:0000313" key="11">
    <source>
        <dbReference type="EMBL" id="CAD7621425.1"/>
    </source>
</evidence>
<dbReference type="EMBL" id="OC855183">
    <property type="protein sequence ID" value="CAD7621425.1"/>
    <property type="molecule type" value="Genomic_DNA"/>
</dbReference>
<evidence type="ECO:0000259" key="10">
    <source>
        <dbReference type="PROSITE" id="PS51843"/>
    </source>
</evidence>
<evidence type="ECO:0000256" key="5">
    <source>
        <dbReference type="ARBA" id="ARBA00023125"/>
    </source>
</evidence>
<evidence type="ECO:0000256" key="2">
    <source>
        <dbReference type="ARBA" id="ARBA00022771"/>
    </source>
</evidence>
<evidence type="ECO:0000313" key="12">
    <source>
        <dbReference type="Proteomes" id="UP000759131"/>
    </source>
</evidence>
<dbReference type="GO" id="GO:0000122">
    <property type="term" value="P:negative regulation of transcription by RNA polymerase II"/>
    <property type="evidence" value="ECO:0007669"/>
    <property type="project" value="TreeGrafter"/>
</dbReference>
<dbReference type="PANTHER" id="PTHR24082">
    <property type="entry name" value="NUCLEAR HORMONE RECEPTOR"/>
    <property type="match status" value="1"/>
</dbReference>
<evidence type="ECO:0000256" key="1">
    <source>
        <dbReference type="ARBA" id="ARBA00022723"/>
    </source>
</evidence>
<evidence type="ECO:0000256" key="7">
    <source>
        <dbReference type="ARBA" id="ARBA00023170"/>
    </source>
</evidence>
<reference evidence="11" key="1">
    <citation type="submission" date="2020-11" db="EMBL/GenBank/DDBJ databases">
        <authorList>
            <person name="Tran Van P."/>
        </authorList>
    </citation>
    <scope>NUCLEOTIDE SEQUENCE</scope>
</reference>
<dbReference type="InterPro" id="IPR013088">
    <property type="entry name" value="Znf_NHR/GATA"/>
</dbReference>
<organism evidence="11">
    <name type="scientific">Medioppia subpectinata</name>
    <dbReference type="NCBI Taxonomy" id="1979941"/>
    <lineage>
        <taxon>Eukaryota</taxon>
        <taxon>Metazoa</taxon>
        <taxon>Ecdysozoa</taxon>
        <taxon>Arthropoda</taxon>
        <taxon>Chelicerata</taxon>
        <taxon>Arachnida</taxon>
        <taxon>Acari</taxon>
        <taxon>Acariformes</taxon>
        <taxon>Sarcoptiformes</taxon>
        <taxon>Oribatida</taxon>
        <taxon>Brachypylina</taxon>
        <taxon>Oppioidea</taxon>
        <taxon>Oppiidae</taxon>
        <taxon>Medioppia</taxon>
    </lineage>
</organism>
<dbReference type="PROSITE" id="PS51843">
    <property type="entry name" value="NR_LBD"/>
    <property type="match status" value="1"/>
</dbReference>
<keyword evidence="3" id="KW-0862">Zinc</keyword>
<evidence type="ECO:0008006" key="13">
    <source>
        <dbReference type="Google" id="ProtNLM"/>
    </source>
</evidence>
<dbReference type="AlphaFoldDB" id="A0A7R9KEI7"/>
<dbReference type="GO" id="GO:0000978">
    <property type="term" value="F:RNA polymerase II cis-regulatory region sequence-specific DNA binding"/>
    <property type="evidence" value="ECO:0007669"/>
    <property type="project" value="TreeGrafter"/>
</dbReference>
<dbReference type="Pfam" id="PF00105">
    <property type="entry name" value="zf-C4"/>
    <property type="match status" value="3"/>
</dbReference>
<proteinExistence type="predicted"/>
<feature type="domain" description="NR LBD" evidence="10">
    <location>
        <begin position="754"/>
        <end position="860"/>
    </location>
</feature>
<dbReference type="InterPro" id="IPR001628">
    <property type="entry name" value="Znf_hrmn_rcpt"/>
</dbReference>
<dbReference type="PRINTS" id="PR00398">
    <property type="entry name" value="STRDHORMONER"/>
</dbReference>
<dbReference type="Proteomes" id="UP000759131">
    <property type="component" value="Unassembled WGS sequence"/>
</dbReference>
<protein>
    <recommendedName>
        <fullName evidence="13">Nuclear receptor domain-containing protein</fullName>
    </recommendedName>
</protein>
<dbReference type="Gene3D" id="3.30.50.10">
    <property type="entry name" value="Erythroid Transcription Factor GATA-1, subunit A"/>
    <property type="match status" value="3"/>
</dbReference>
<keyword evidence="12" id="KW-1185">Reference proteome</keyword>
<keyword evidence="8" id="KW-0539">Nucleus</keyword>
<gene>
    <name evidence="11" type="ORF">OSB1V03_LOCUS1896</name>
</gene>
<dbReference type="SMART" id="SM00399">
    <property type="entry name" value="ZnF_C4"/>
    <property type="match status" value="2"/>
</dbReference>
<keyword evidence="7" id="KW-0675">Receptor</keyword>
<evidence type="ECO:0000259" key="9">
    <source>
        <dbReference type="PROSITE" id="PS51030"/>
    </source>
</evidence>
<evidence type="ECO:0000256" key="6">
    <source>
        <dbReference type="ARBA" id="ARBA00023163"/>
    </source>
</evidence>
<feature type="domain" description="Nuclear receptor" evidence="9">
    <location>
        <begin position="591"/>
        <end position="638"/>
    </location>
</feature>
<dbReference type="EMBL" id="CAJPIZ010000608">
    <property type="protein sequence ID" value="CAG2101855.1"/>
    <property type="molecule type" value="Genomic_DNA"/>
</dbReference>
<dbReference type="OrthoDB" id="5850793at2759"/>
<dbReference type="InterPro" id="IPR035500">
    <property type="entry name" value="NHR-like_dom_sf"/>
</dbReference>
<dbReference type="GO" id="GO:0045944">
    <property type="term" value="P:positive regulation of transcription by RNA polymerase II"/>
    <property type="evidence" value="ECO:0007669"/>
    <property type="project" value="TreeGrafter"/>
</dbReference>
<dbReference type="Gene3D" id="1.10.565.10">
    <property type="entry name" value="Retinoid X Receptor"/>
    <property type="match status" value="3"/>
</dbReference>
<name>A0A7R9KEI7_9ACAR</name>
<dbReference type="PANTHER" id="PTHR24082:SF283">
    <property type="entry name" value="NUCLEAR HORMONE RECEPTOR HR96"/>
    <property type="match status" value="1"/>
</dbReference>
<dbReference type="SUPFAM" id="SSF48508">
    <property type="entry name" value="Nuclear receptor ligand-binding domain"/>
    <property type="match status" value="3"/>
</dbReference>
<dbReference type="PRINTS" id="PR00047">
    <property type="entry name" value="STROIDFINGER"/>
</dbReference>
<dbReference type="SUPFAM" id="SSF57716">
    <property type="entry name" value="Glucocorticoid receptor-like (DNA-binding domain)"/>
    <property type="match status" value="3"/>
</dbReference>
<dbReference type="InterPro" id="IPR000536">
    <property type="entry name" value="Nucl_hrmn_rcpt_lig-bd"/>
</dbReference>
<dbReference type="InterPro" id="IPR001723">
    <property type="entry name" value="Nuclear_hrmn_rcpt"/>
</dbReference>
<dbReference type="GO" id="GO:0008270">
    <property type="term" value="F:zinc ion binding"/>
    <property type="evidence" value="ECO:0007669"/>
    <property type="project" value="UniProtKB-KW"/>
</dbReference>
<dbReference type="GO" id="GO:0004879">
    <property type="term" value="F:nuclear receptor activity"/>
    <property type="evidence" value="ECO:0007669"/>
    <property type="project" value="TreeGrafter"/>
</dbReference>
<evidence type="ECO:0000256" key="3">
    <source>
        <dbReference type="ARBA" id="ARBA00022833"/>
    </source>
</evidence>
<keyword evidence="1" id="KW-0479">Metal-binding</keyword>
<feature type="domain" description="Nuclear receptor" evidence="9">
    <location>
        <begin position="223"/>
        <end position="308"/>
    </location>
</feature>
<evidence type="ECO:0000256" key="8">
    <source>
        <dbReference type="ARBA" id="ARBA00023242"/>
    </source>
</evidence>
<keyword evidence="6" id="KW-0804">Transcription</keyword>
<dbReference type="InterPro" id="IPR050234">
    <property type="entry name" value="Nuclear_hormone_rcpt_NR1"/>
</dbReference>
<keyword evidence="5" id="KW-0238">DNA-binding</keyword>
<evidence type="ECO:0000256" key="4">
    <source>
        <dbReference type="ARBA" id="ARBA00023015"/>
    </source>
</evidence>
<dbReference type="GO" id="GO:0030154">
    <property type="term" value="P:cell differentiation"/>
    <property type="evidence" value="ECO:0007669"/>
    <property type="project" value="TreeGrafter"/>
</dbReference>
<accession>A0A7R9KEI7</accession>
<sequence>MSKNFDVITCESCKAFFRRYALKNKQLMRSDEENEKRRKTIRENKLKREKCDILADSSVTSIVLSNDLMTIFNENKEKDILDEILDNTIDINLDEINEEITNIDTSITHIEINKDLEAIKHFKGKYKNTAIVPMFREITDYNGLNELETNRLSELSSAAVDDANFVQANISVFGPNNLDEWDYNDSTAINLLTAIILYNPNRPNLTHKHNVKLEQQLYIYLLQRYLLLKYRSESESRVGLPEYRTRNFAVITCESCKAFFRRYGAKNKPLYCPSNNKCIINLLTRKICKKCRLEKCFAVGMRKEFIRNDVENEMRRKAMRENKLKREKCDNLVNTSIASVTSCTDFSNDLIIFDENTEKDILDELLDNSIDINLDEINDEMTNIETSITDITIDKDLLLIPDFKEKCKNTAIVPIFREITDYNGLNALENNRLSELSSAAVVFNYKISNNIIQVNNLEEMLRICGRRQDDSLKDMVTFTKCLSGYNRICAEDRVALMKYGFNQLLSIRILKYYNKTTGNFYIPFDERYTVQANFNVFPQNDSNYTLHTFKPILNTLVDEWNYSDSIAVNLLTAIAFYNPNRPNLIHRHSVKRYGLKNKPLNCPSNGNCIISLLTRKLCQKCRLEKCFAVGMRKEFIRSDEQNEKRKKAMRENRLIQGNCDNLLNTCISSVSSSDDSLNDLIIFDENNEKDILDEILDNTIDINFDEITEIVNSITNITLDKDLTSIAKGKQKCKNTAIVPMFREITDYNGLNELESNRISELMSAAVVFNYKMSNNIRQVNSLEEMLRTCGPSQDRSVMDIINFAKSLSTFNTICSEDKVVLMKYGYNELLSIRTIKFYDKYNENFYIPLVSKNNATLNC</sequence>
<keyword evidence="2" id="KW-0863">Zinc-finger</keyword>
<dbReference type="PROSITE" id="PS51030">
    <property type="entry name" value="NUCLEAR_REC_DBD_2"/>
    <property type="match status" value="2"/>
</dbReference>